<dbReference type="SUPFAM" id="SSF53335">
    <property type="entry name" value="S-adenosyl-L-methionine-dependent methyltransferases"/>
    <property type="match status" value="1"/>
</dbReference>
<keyword evidence="9" id="KW-1185">Reference proteome</keyword>
<dbReference type="EMBL" id="LN515532">
    <property type="protein sequence ID" value="CEA15094.1"/>
    <property type="molecule type" value="Genomic_DNA"/>
</dbReference>
<dbReference type="InterPro" id="IPR055361">
    <property type="entry name" value="tRNA_methyltr_TrmB_bact"/>
</dbReference>
<feature type="binding site" evidence="7">
    <location>
        <begin position="198"/>
        <end position="201"/>
    </location>
    <ligand>
        <name>substrate</name>
    </ligand>
</feature>
<name>A0A098BWQ7_9BACT</name>
<evidence type="ECO:0000256" key="7">
    <source>
        <dbReference type="HAMAP-Rule" id="MF_01057"/>
    </source>
</evidence>
<protein>
    <recommendedName>
        <fullName evidence="7">tRNA (guanine-N(7)-)-methyltransferase</fullName>
        <ecNumber evidence="7">2.1.1.33</ecNumber>
    </recommendedName>
    <alternativeName>
        <fullName evidence="7">tRNA (guanine(46)-N(7))-methyltransferase</fullName>
    </alternativeName>
    <alternativeName>
        <fullName evidence="7">tRNA(m7G46)-methyltransferase</fullName>
    </alternativeName>
</protein>
<evidence type="ECO:0000313" key="8">
    <source>
        <dbReference type="EMBL" id="CEA15094.1"/>
    </source>
</evidence>
<dbReference type="Pfam" id="PF02390">
    <property type="entry name" value="Methyltransf_4"/>
    <property type="match status" value="1"/>
</dbReference>
<evidence type="ECO:0000256" key="6">
    <source>
        <dbReference type="ARBA" id="ARBA00022694"/>
    </source>
</evidence>
<feature type="binding site" evidence="7">
    <location>
        <position position="128"/>
    </location>
    <ligand>
        <name>substrate</name>
    </ligand>
</feature>
<comment type="function">
    <text evidence="2 7">Catalyzes the formation of N(7)-methylguanine at position 46 (m7G46) in tRNA.</text>
</comment>
<dbReference type="CDD" id="cd02440">
    <property type="entry name" value="AdoMet_MTases"/>
    <property type="match status" value="1"/>
</dbReference>
<keyword evidence="6 7" id="KW-0819">tRNA processing</keyword>
<comment type="similarity">
    <text evidence="7">Belongs to the class I-like SAM-binding methyltransferase superfamily. TrmB family.</text>
</comment>
<dbReference type="HOGENOM" id="CLU_050910_2_2_10"/>
<evidence type="ECO:0000256" key="1">
    <source>
        <dbReference type="ARBA" id="ARBA00000142"/>
    </source>
</evidence>
<dbReference type="AlphaFoldDB" id="A0A098BWQ7"/>
<dbReference type="PATRIC" id="fig|1562970.3.peg.322"/>
<dbReference type="PROSITE" id="PS51625">
    <property type="entry name" value="SAM_MT_TRMB"/>
    <property type="match status" value="1"/>
</dbReference>
<comment type="pathway">
    <text evidence="7">tRNA modification; N(7)-methylguanine-tRNA biosynthesis.</text>
</comment>
<sequence length="251" mass="29464">MAKNKLAKFAEMATYSNVFQYSFKTLETEGFPLKGKWNTHFKNNNPIILELGCGKGEYTVGLARKFPDKNFIGIDIKGARIWKGATEALNDNLDNVAFIRTHIEMINYFFSDNEVSEIWITFPDPQMKKVNKRLTSTRFMKEYCKILKDNGVIHLKTDSNFLYSYTSAMIKENQLNVLFDTDDLYNSVPEDDILGIQTFYEQQWLERGLSIKYIKFICKEKTDWIEPDIEIEKDNYRSFGRSRRNINENKD</sequence>
<feature type="binding site" evidence="7">
    <location>
        <position position="50"/>
    </location>
    <ligand>
        <name>S-adenosyl-L-methionine</name>
        <dbReference type="ChEBI" id="CHEBI:59789"/>
    </ligand>
</feature>
<dbReference type="STRING" id="1562970.ING2E5B_0325"/>
<comment type="catalytic activity">
    <reaction evidence="1 7">
        <text>guanosine(46) in tRNA + S-adenosyl-L-methionine = N(7)-methylguanosine(46) in tRNA + S-adenosyl-L-homocysteine</text>
        <dbReference type="Rhea" id="RHEA:42708"/>
        <dbReference type="Rhea" id="RHEA-COMP:10188"/>
        <dbReference type="Rhea" id="RHEA-COMP:10189"/>
        <dbReference type="ChEBI" id="CHEBI:57856"/>
        <dbReference type="ChEBI" id="CHEBI:59789"/>
        <dbReference type="ChEBI" id="CHEBI:74269"/>
        <dbReference type="ChEBI" id="CHEBI:74480"/>
        <dbReference type="EC" id="2.1.1.33"/>
    </reaction>
</comment>
<keyword evidence="5 7" id="KW-0949">S-adenosyl-L-methionine</keyword>
<feature type="binding site" evidence="7">
    <location>
        <position position="158"/>
    </location>
    <ligand>
        <name>substrate</name>
    </ligand>
</feature>
<dbReference type="GO" id="GO:0008176">
    <property type="term" value="F:tRNA (guanine(46)-N7)-methyltransferase activity"/>
    <property type="evidence" value="ECO:0007669"/>
    <property type="project" value="UniProtKB-UniRule"/>
</dbReference>
<dbReference type="NCBIfam" id="NF001080">
    <property type="entry name" value="PRK00121.2-2"/>
    <property type="match status" value="1"/>
</dbReference>
<evidence type="ECO:0000256" key="2">
    <source>
        <dbReference type="ARBA" id="ARBA00003015"/>
    </source>
</evidence>
<evidence type="ECO:0000313" key="9">
    <source>
        <dbReference type="Proteomes" id="UP000032417"/>
    </source>
</evidence>
<reference evidence="8 9" key="1">
    <citation type="submission" date="2014-08" db="EMBL/GenBank/DDBJ databases">
        <authorList>
            <person name="Wibberg D."/>
        </authorList>
    </citation>
    <scope>NUCLEOTIDE SEQUENCE [LARGE SCALE GENOMIC DNA]</scope>
    <source>
        <strain evidence="9">ING2-E5B</strain>
    </source>
</reference>
<dbReference type="EC" id="2.1.1.33" evidence="7"/>
<dbReference type="InterPro" id="IPR029063">
    <property type="entry name" value="SAM-dependent_MTases_sf"/>
</dbReference>
<gene>
    <name evidence="7 8" type="primary">trmB</name>
    <name evidence="8" type="ORF">ING2E5B_0325</name>
</gene>
<dbReference type="OrthoDB" id="9802090at2"/>
<keyword evidence="3 7" id="KW-0489">Methyltransferase</keyword>
<keyword evidence="4 7" id="KW-0808">Transferase</keyword>
<dbReference type="KEGG" id="pbt:ING2E5B_0325"/>
<dbReference type="GO" id="GO:0043527">
    <property type="term" value="C:tRNA methyltransferase complex"/>
    <property type="evidence" value="ECO:0007669"/>
    <property type="project" value="TreeGrafter"/>
</dbReference>
<dbReference type="InterPro" id="IPR003358">
    <property type="entry name" value="tRNA_(Gua-N-7)_MeTrfase_Trmb"/>
</dbReference>
<comment type="caution">
    <text evidence="7">Lacks conserved residue(s) required for the propagation of feature annotation.</text>
</comment>
<feature type="binding site" evidence="7">
    <location>
        <position position="75"/>
    </location>
    <ligand>
        <name>S-adenosyl-L-methionine</name>
        <dbReference type="ChEBI" id="CHEBI:59789"/>
    </ligand>
</feature>
<dbReference type="PANTHER" id="PTHR23417:SF14">
    <property type="entry name" value="PENTACOTRIPEPTIDE-REPEAT REGION OF PRORP DOMAIN-CONTAINING PROTEIN"/>
    <property type="match status" value="1"/>
</dbReference>
<evidence type="ECO:0000256" key="4">
    <source>
        <dbReference type="ARBA" id="ARBA00022679"/>
    </source>
</evidence>
<organism evidence="8 9">
    <name type="scientific">Fermentimonas caenicola</name>
    <dbReference type="NCBI Taxonomy" id="1562970"/>
    <lineage>
        <taxon>Bacteria</taxon>
        <taxon>Pseudomonadati</taxon>
        <taxon>Bacteroidota</taxon>
        <taxon>Bacteroidia</taxon>
        <taxon>Bacteroidales</taxon>
        <taxon>Dysgonomonadaceae</taxon>
        <taxon>Fermentimonas</taxon>
    </lineage>
</organism>
<evidence type="ECO:0000256" key="5">
    <source>
        <dbReference type="ARBA" id="ARBA00022691"/>
    </source>
</evidence>
<dbReference type="UniPathway" id="UPA00989"/>
<proteinExistence type="inferred from homology"/>
<dbReference type="Gene3D" id="3.40.50.150">
    <property type="entry name" value="Vaccinia Virus protein VP39"/>
    <property type="match status" value="1"/>
</dbReference>
<feature type="binding site" evidence="7">
    <location>
        <position position="124"/>
    </location>
    <ligand>
        <name>S-adenosyl-L-methionine</name>
        <dbReference type="ChEBI" id="CHEBI:59789"/>
    </ligand>
</feature>
<accession>A0A098BWQ7</accession>
<dbReference type="Proteomes" id="UP000032417">
    <property type="component" value="Chromosome 1"/>
</dbReference>
<dbReference type="NCBIfam" id="TIGR00091">
    <property type="entry name" value="tRNA (guanosine(46)-N7)-methyltransferase TrmB"/>
    <property type="match status" value="1"/>
</dbReference>
<dbReference type="HAMAP" id="MF_01057">
    <property type="entry name" value="tRNA_methyltr_TrmB"/>
    <property type="match status" value="1"/>
</dbReference>
<dbReference type="PANTHER" id="PTHR23417">
    <property type="entry name" value="3-DEOXY-D-MANNO-OCTULOSONIC-ACID TRANSFERASE/TRNA GUANINE-N 7 - -METHYLTRANSFERASE"/>
    <property type="match status" value="1"/>
</dbReference>
<evidence type="ECO:0000256" key="3">
    <source>
        <dbReference type="ARBA" id="ARBA00022603"/>
    </source>
</evidence>